<protein>
    <submittedName>
        <fullName evidence="1">Uncharacterized protein</fullName>
    </submittedName>
</protein>
<dbReference type="Proteomes" id="UP001186974">
    <property type="component" value="Unassembled WGS sequence"/>
</dbReference>
<accession>A0ACC3DX48</accession>
<comment type="caution">
    <text evidence="1">The sequence shown here is derived from an EMBL/GenBank/DDBJ whole genome shotgun (WGS) entry which is preliminary data.</text>
</comment>
<gene>
    <name evidence="1" type="ORF">LTS18_010093</name>
</gene>
<name>A0ACC3DX48_9PEZI</name>
<evidence type="ECO:0000313" key="1">
    <source>
        <dbReference type="EMBL" id="KAK3081113.1"/>
    </source>
</evidence>
<dbReference type="EMBL" id="JAWDJW010000279">
    <property type="protein sequence ID" value="KAK3081113.1"/>
    <property type="molecule type" value="Genomic_DNA"/>
</dbReference>
<sequence length="281" mass="30914">MVSIAARTFDGPMPEDYILPDWLLPAQASVQCTSHFAIERSLILYNVVSFFLAILFATPLCFGFYKKAQHYILRQTFSAERVPLPSTRYRTSSTLIAVVGTVLITFLAPVAAGLVLRSQRDYGDVSLSLLIQQWAVRPRMTSIIFLFSAVSAYTKTKHSDTDKHPPNGFLITCVTGMLAEACIALLGAGFLLRQAQPAHPPSVNGTNGLPWDFATYTLMRSCAIAMLACSILISGEEEDNQFARYTDLVYGALDSGARVIRFELGAVAKPFETDIFTTVLH</sequence>
<evidence type="ECO:0000313" key="2">
    <source>
        <dbReference type="Proteomes" id="UP001186974"/>
    </source>
</evidence>
<reference evidence="1" key="1">
    <citation type="submission" date="2024-09" db="EMBL/GenBank/DDBJ databases">
        <title>Black Yeasts Isolated from many extreme environments.</title>
        <authorList>
            <person name="Coleine C."/>
            <person name="Stajich J.E."/>
            <person name="Selbmann L."/>
        </authorList>
    </citation>
    <scope>NUCLEOTIDE SEQUENCE</scope>
    <source>
        <strain evidence="1">CCFEE 5737</strain>
    </source>
</reference>
<keyword evidence="2" id="KW-1185">Reference proteome</keyword>
<proteinExistence type="predicted"/>
<organism evidence="1 2">
    <name type="scientific">Coniosporium uncinatum</name>
    <dbReference type="NCBI Taxonomy" id="93489"/>
    <lineage>
        <taxon>Eukaryota</taxon>
        <taxon>Fungi</taxon>
        <taxon>Dikarya</taxon>
        <taxon>Ascomycota</taxon>
        <taxon>Pezizomycotina</taxon>
        <taxon>Dothideomycetes</taxon>
        <taxon>Dothideomycetes incertae sedis</taxon>
        <taxon>Coniosporium</taxon>
    </lineage>
</organism>
<feature type="non-terminal residue" evidence="1">
    <location>
        <position position="281"/>
    </location>
</feature>